<keyword evidence="1" id="KW-0472">Membrane</keyword>
<dbReference type="SUPFAM" id="SSF54523">
    <property type="entry name" value="Pili subunits"/>
    <property type="match status" value="1"/>
</dbReference>
<keyword evidence="1" id="KW-1133">Transmembrane helix</keyword>
<dbReference type="InterPro" id="IPR045584">
    <property type="entry name" value="Pilin-like"/>
</dbReference>
<keyword evidence="3" id="KW-1185">Reference proteome</keyword>
<evidence type="ECO:0008006" key="4">
    <source>
        <dbReference type="Google" id="ProtNLM"/>
    </source>
</evidence>
<proteinExistence type="predicted"/>
<evidence type="ECO:0000256" key="1">
    <source>
        <dbReference type="SAM" id="Phobius"/>
    </source>
</evidence>
<name>A0A3G1KPE0_FORW1</name>
<dbReference type="Proteomes" id="UP000323521">
    <property type="component" value="Chromosome"/>
</dbReference>
<feature type="transmembrane region" description="Helical" evidence="1">
    <location>
        <begin position="14"/>
        <end position="33"/>
    </location>
</feature>
<sequence>MSCKNEDGFTFLEVVLSLLIIGIILVPMLNLFYGSQQRSDRSTETTIAVNLAQEIMEEKVAQDPAVIEANPDSWAEFEDNPGYFYQVEVTKNNELLNLYTIDIRVQYRVGGITQNLEISTYSAGR</sequence>
<organism evidence="2 3">
    <name type="scientific">Formimonas warabiya</name>
    <dbReference type="NCBI Taxonomy" id="1761012"/>
    <lineage>
        <taxon>Bacteria</taxon>
        <taxon>Bacillati</taxon>
        <taxon>Bacillota</taxon>
        <taxon>Clostridia</taxon>
        <taxon>Eubacteriales</taxon>
        <taxon>Peptococcaceae</taxon>
        <taxon>Candidatus Formimonas</taxon>
    </lineage>
</organism>
<dbReference type="AlphaFoldDB" id="A0A3G1KPE0"/>
<dbReference type="InterPro" id="IPR012902">
    <property type="entry name" value="N_methyl_site"/>
</dbReference>
<dbReference type="Pfam" id="PF07963">
    <property type="entry name" value="N_methyl"/>
    <property type="match status" value="1"/>
</dbReference>
<reference evidence="2 3" key="1">
    <citation type="submission" date="2016-10" db="EMBL/GenBank/DDBJ databases">
        <title>Complete Genome Sequence of Peptococcaceae strain DCMF.</title>
        <authorList>
            <person name="Edwards R.J."/>
            <person name="Holland S.I."/>
            <person name="Deshpande N.P."/>
            <person name="Wong Y.K."/>
            <person name="Ertan H."/>
            <person name="Manefield M."/>
            <person name="Russell T.L."/>
            <person name="Lee M.J."/>
        </authorList>
    </citation>
    <scope>NUCLEOTIDE SEQUENCE [LARGE SCALE GENOMIC DNA]</scope>
    <source>
        <strain evidence="2 3">DCMF</strain>
    </source>
</reference>
<protein>
    <recommendedName>
        <fullName evidence="4">Prepilin-type N-terminal cleavage/methylation domain-containing protein</fullName>
    </recommendedName>
</protein>
<accession>A0A3G1KPE0</accession>
<dbReference type="KEGG" id="fwa:DCMF_03595"/>
<evidence type="ECO:0000313" key="2">
    <source>
        <dbReference type="EMBL" id="ATW23995.1"/>
    </source>
</evidence>
<dbReference type="EMBL" id="CP017634">
    <property type="protein sequence ID" value="ATW23995.1"/>
    <property type="molecule type" value="Genomic_DNA"/>
</dbReference>
<keyword evidence="1" id="KW-0812">Transmembrane</keyword>
<evidence type="ECO:0000313" key="3">
    <source>
        <dbReference type="Proteomes" id="UP000323521"/>
    </source>
</evidence>
<dbReference type="RefSeq" id="WP_214659064.1">
    <property type="nucleotide sequence ID" value="NZ_CP017634.1"/>
</dbReference>
<dbReference type="NCBIfam" id="TIGR02532">
    <property type="entry name" value="IV_pilin_GFxxxE"/>
    <property type="match status" value="1"/>
</dbReference>
<gene>
    <name evidence="2" type="ORF">DCMF_03595</name>
</gene>